<dbReference type="PANTHER" id="PTHR23084">
    <property type="entry name" value="PHOSPHATIDYLINOSITOL-4-PHOSPHATE 5-KINASE RELATED"/>
    <property type="match status" value="1"/>
</dbReference>
<reference evidence="3 4" key="1">
    <citation type="submission" date="2019-04" db="EMBL/GenBank/DDBJ databases">
        <title>Draft genome sequence of Youngimonas vesicularis.</title>
        <authorList>
            <person name="Hameed A."/>
        </authorList>
    </citation>
    <scope>NUCLEOTIDE SEQUENCE [LARGE SCALE GENOMIC DNA]</scope>
    <source>
        <strain evidence="3 4">CC-AMW-E</strain>
    </source>
</reference>
<dbReference type="EMBL" id="SSMD01000001">
    <property type="protein sequence ID" value="THD76264.1"/>
    <property type="molecule type" value="Genomic_DNA"/>
</dbReference>
<evidence type="ECO:0008006" key="5">
    <source>
        <dbReference type="Google" id="ProtNLM"/>
    </source>
</evidence>
<keyword evidence="4" id="KW-1185">Reference proteome</keyword>
<evidence type="ECO:0000256" key="2">
    <source>
        <dbReference type="SAM" id="Phobius"/>
    </source>
</evidence>
<dbReference type="Proteomes" id="UP000306113">
    <property type="component" value="Unassembled WGS sequence"/>
</dbReference>
<feature type="transmembrane region" description="Helical" evidence="2">
    <location>
        <begin position="95"/>
        <end position="112"/>
    </location>
</feature>
<dbReference type="Pfam" id="PF02493">
    <property type="entry name" value="MORN"/>
    <property type="match status" value="4"/>
</dbReference>
<dbReference type="SMART" id="SM00698">
    <property type="entry name" value="MORN"/>
    <property type="match status" value="3"/>
</dbReference>
<keyword evidence="1" id="KW-0677">Repeat</keyword>
<evidence type="ECO:0000256" key="1">
    <source>
        <dbReference type="ARBA" id="ARBA00022737"/>
    </source>
</evidence>
<dbReference type="InterPro" id="IPR003409">
    <property type="entry name" value="MORN"/>
</dbReference>
<sequence>MPPARTCGRWGAGTRWCCTRWAISCSTSCRRTARVHWPRCGCSRKARSLSGNCRCRICLSLRRRETDLSLVGLGSWRLAFIQNPRKDAMVSKMKGFVFGVAAGLTLAGMVWAEEAATDLRERLQVIYDPVSREVTRRMVRIYDPNPGMALEFTWEPAAGNWPGVNAEGLATGRGVLSWRISGAPSYDPRAVHHSYDGTMKDGRFDGPGKLSFRDGSYFSGTWVAGVLHGQGQHLDARGNRYEGPYVNGKAEGQGSFRSADGLVYIGGFRDGLRDGNGHVTEPGGLSYDVVMDAGEEVSSTRPVVYADSRIGGLQKAQDGGAAGKTDMTVIVDPRLGANQEVAYTHYAQNGEVLILPSEARWRQAWNGDGPIASQWEYAQMGPNEWLMNRAHTLFRLATTDGSRVKLASLDLAVEYSVPHLRPVLSTVEHFGCVSFRPDFHFVNYGWGQVENATARVGFRNPDLVEWEERTTKAPDTPWFDVSVGDFDEGVDVSIRNALIDAGVDVATLENKRLTCPSADMLDSCRAKLVQDLGLSRLAGTQQGGGSLTTDMIGELSYDWTDALGERHQETQVFAVNIVLGTIEVPGGLAECGDGGAFATQAPQYMDVDLPYDAAGYRINIPFRGNPNIQSLLSGLKFYSERSSMHLMQMEATFADGSIRRSPPVRLFMVHTRIPNFQSGMTPAVCTLPEDIESSC</sequence>
<dbReference type="SUPFAM" id="SSF82185">
    <property type="entry name" value="Histone H3 K4-specific methyltransferase SET7/9 N-terminal domain"/>
    <property type="match status" value="1"/>
</dbReference>
<evidence type="ECO:0000313" key="4">
    <source>
        <dbReference type="Proteomes" id="UP000306113"/>
    </source>
</evidence>
<keyword evidence="2" id="KW-0812">Transmembrane</keyword>
<accession>A0A4S3MEY8</accession>
<organism evidence="3 4">
    <name type="scientific">Thalassobius vesicularis</name>
    <dbReference type="NCBI Taxonomy" id="1294297"/>
    <lineage>
        <taxon>Bacteria</taxon>
        <taxon>Pseudomonadati</taxon>
        <taxon>Pseudomonadota</taxon>
        <taxon>Alphaproteobacteria</taxon>
        <taxon>Rhodobacterales</taxon>
        <taxon>Roseobacteraceae</taxon>
        <taxon>Thalassovita</taxon>
    </lineage>
</organism>
<proteinExistence type="predicted"/>
<name>A0A4S3MEY8_9RHOB</name>
<dbReference type="AlphaFoldDB" id="A0A4S3MEY8"/>
<keyword evidence="2" id="KW-1133">Transmembrane helix</keyword>
<keyword evidence="2" id="KW-0472">Membrane</keyword>
<comment type="caution">
    <text evidence="3">The sequence shown here is derived from an EMBL/GenBank/DDBJ whole genome shotgun (WGS) entry which is preliminary data.</text>
</comment>
<dbReference type="Gene3D" id="2.20.110.10">
    <property type="entry name" value="Histone H3 K4-specific methyltransferase SET7/9 N-terminal domain"/>
    <property type="match status" value="1"/>
</dbReference>
<evidence type="ECO:0000313" key="3">
    <source>
        <dbReference type="EMBL" id="THD76264.1"/>
    </source>
</evidence>
<protein>
    <recommendedName>
        <fullName evidence="5">MORN repeat-containing protein</fullName>
    </recommendedName>
</protein>
<dbReference type="OrthoDB" id="7794320at2"/>
<gene>
    <name evidence="3" type="ORF">E7681_00005</name>
</gene>
<dbReference type="PANTHER" id="PTHR23084:SF263">
    <property type="entry name" value="MORN REPEAT-CONTAINING PROTEIN 1"/>
    <property type="match status" value="1"/>
</dbReference>